<feature type="region of interest" description="Disordered" evidence="2">
    <location>
        <begin position="407"/>
        <end position="439"/>
    </location>
</feature>
<organism evidence="4 5">
    <name type="scientific">Bordetella hinzii OH87 BAL007II</name>
    <dbReference type="NCBI Taxonomy" id="1331262"/>
    <lineage>
        <taxon>Bacteria</taxon>
        <taxon>Pseudomonadati</taxon>
        <taxon>Pseudomonadota</taxon>
        <taxon>Betaproteobacteria</taxon>
        <taxon>Burkholderiales</taxon>
        <taxon>Alcaligenaceae</taxon>
        <taxon>Bordetella</taxon>
    </lineage>
</organism>
<keyword evidence="5" id="KW-1185">Reference proteome</keyword>
<dbReference type="Pfam" id="PF01464">
    <property type="entry name" value="SLT"/>
    <property type="match status" value="1"/>
</dbReference>
<dbReference type="PROSITE" id="PS00922">
    <property type="entry name" value="TRANSGLYCOSYLASE"/>
    <property type="match status" value="1"/>
</dbReference>
<dbReference type="InterPro" id="IPR008258">
    <property type="entry name" value="Transglycosylase_SLT_dom_1"/>
</dbReference>
<dbReference type="SUPFAM" id="SSF54106">
    <property type="entry name" value="LysM domain"/>
    <property type="match status" value="2"/>
</dbReference>
<dbReference type="Pfam" id="PF01476">
    <property type="entry name" value="LysM"/>
    <property type="match status" value="2"/>
</dbReference>
<gene>
    <name evidence="4" type="ORF">L544_4024</name>
</gene>
<dbReference type="PROSITE" id="PS51782">
    <property type="entry name" value="LYSM"/>
    <property type="match status" value="2"/>
</dbReference>
<reference evidence="4 5" key="1">
    <citation type="submission" date="2014-03" db="EMBL/GenBank/DDBJ databases">
        <title>Genome sequence of Bordetella hinzii.</title>
        <authorList>
            <person name="Register K."/>
            <person name="Harvill E."/>
            <person name="Goodfield L.L."/>
            <person name="Ivanov Y.V."/>
            <person name="Meyer J.A."/>
            <person name="Muse S.J."/>
            <person name="Jacobs N."/>
            <person name="Bendor L."/>
            <person name="Smallridge W.E."/>
            <person name="Brinkac L.M."/>
            <person name="Sanka R."/>
            <person name="Kim M."/>
            <person name="Losada L."/>
        </authorList>
    </citation>
    <scope>NUCLEOTIDE SEQUENCE [LARGE SCALE GENOMIC DNA]</scope>
    <source>
        <strain evidence="4 5">OH87 BAL007II</strain>
    </source>
</reference>
<evidence type="ECO:0000256" key="2">
    <source>
        <dbReference type="SAM" id="MobiDB-lite"/>
    </source>
</evidence>
<protein>
    <submittedName>
        <fullName evidence="4">LysM domain protein</fullName>
    </submittedName>
</protein>
<evidence type="ECO:0000313" key="5">
    <source>
        <dbReference type="Proteomes" id="UP000025748"/>
    </source>
</evidence>
<comment type="similarity">
    <text evidence="1">Belongs to the transglycosylase Slt family.</text>
</comment>
<evidence type="ECO:0000259" key="3">
    <source>
        <dbReference type="PROSITE" id="PS51782"/>
    </source>
</evidence>
<dbReference type="SMART" id="SM00257">
    <property type="entry name" value="LysM"/>
    <property type="match status" value="2"/>
</dbReference>
<name>A0ABR4QYZ5_9BORD</name>
<dbReference type="EMBL" id="JHEM01000022">
    <property type="protein sequence ID" value="KCB22856.1"/>
    <property type="molecule type" value="Genomic_DNA"/>
</dbReference>
<proteinExistence type="inferred from homology"/>
<dbReference type="InterPro" id="IPR018392">
    <property type="entry name" value="LysM"/>
</dbReference>
<accession>A0ABR4QYZ5</accession>
<dbReference type="Proteomes" id="UP000025748">
    <property type="component" value="Unassembled WGS sequence"/>
</dbReference>
<dbReference type="PANTHER" id="PTHR33734">
    <property type="entry name" value="LYSM DOMAIN-CONTAINING GPI-ANCHORED PROTEIN 2"/>
    <property type="match status" value="1"/>
</dbReference>
<dbReference type="Gene3D" id="1.10.530.10">
    <property type="match status" value="1"/>
</dbReference>
<feature type="compositionally biased region" description="Low complexity" evidence="2">
    <location>
        <begin position="419"/>
        <end position="434"/>
    </location>
</feature>
<evidence type="ECO:0000313" key="4">
    <source>
        <dbReference type="EMBL" id="KCB22856.1"/>
    </source>
</evidence>
<dbReference type="Gene3D" id="3.10.350.10">
    <property type="entry name" value="LysM domain"/>
    <property type="match status" value="2"/>
</dbReference>
<sequence>MPPCATGRTISSEPPMSLLRLLLPVLLVVLAGCAGTGQKQNAEGSSSRYVAKDTSRTVDLTSPPRDAWDRIRRGFAIPNLNTELSQQWTDYYAAHPESVQRMAERAGKYLYFIVDEVNRRGLPTELALLPFVESAYNPTALSRSQASGLWQFVPATGQHFNLKQDWWRDERRDPIASTYAALDYLEKLFEMQGDWYLALASYNWGEGSVQRAMAKNEAAGLATDYLSLSMPDETRNYVPKLQAIKNIIADPRKYAVALPKVDNTPYFVTVQKNRDIDIELAAKFAEMPLDEFKALNPSFNRPMIRGEHEPTLLLPADRLATFNANMQNYKGDLSSWSTYATRRGESYAAIAKRYGVSEARLREINEVPSRQKLAAGQVLLVPAAGAANKPDTGDAVQLASLSTPVGALDKPAPSAKPGPRALPATAARASSARPNVRTHKVSSGDTLFSLAKRYGTTVDALRALNNLKGNNLKVGSQLRVPGTGTRG</sequence>
<feature type="domain" description="LysM" evidence="3">
    <location>
        <begin position="437"/>
        <end position="480"/>
    </location>
</feature>
<dbReference type="InterPro" id="IPR023346">
    <property type="entry name" value="Lysozyme-like_dom_sf"/>
</dbReference>
<comment type="caution">
    <text evidence="4">The sequence shown here is derived from an EMBL/GenBank/DDBJ whole genome shotgun (WGS) entry which is preliminary data.</text>
</comment>
<feature type="compositionally biased region" description="Polar residues" evidence="2">
    <location>
        <begin position="37"/>
        <end position="48"/>
    </location>
</feature>
<dbReference type="PANTHER" id="PTHR33734:SF22">
    <property type="entry name" value="MEMBRANE-BOUND LYTIC MUREIN TRANSGLYCOSYLASE D"/>
    <property type="match status" value="1"/>
</dbReference>
<dbReference type="CDD" id="cd16894">
    <property type="entry name" value="MltD-like"/>
    <property type="match status" value="1"/>
</dbReference>
<dbReference type="InterPro" id="IPR036779">
    <property type="entry name" value="LysM_dom_sf"/>
</dbReference>
<dbReference type="CDD" id="cd00118">
    <property type="entry name" value="LysM"/>
    <property type="match status" value="2"/>
</dbReference>
<dbReference type="InterPro" id="IPR000189">
    <property type="entry name" value="Transglyc_AS"/>
</dbReference>
<feature type="domain" description="LysM" evidence="3">
    <location>
        <begin position="337"/>
        <end position="381"/>
    </location>
</feature>
<dbReference type="SUPFAM" id="SSF53955">
    <property type="entry name" value="Lysozyme-like"/>
    <property type="match status" value="1"/>
</dbReference>
<evidence type="ECO:0000256" key="1">
    <source>
        <dbReference type="ARBA" id="ARBA00007734"/>
    </source>
</evidence>
<feature type="region of interest" description="Disordered" evidence="2">
    <location>
        <begin position="37"/>
        <end position="58"/>
    </location>
</feature>